<keyword evidence="11" id="KW-0902">Two-component regulatory system</keyword>
<keyword evidence="9" id="KW-0067">ATP-binding</keyword>
<dbReference type="InterPro" id="IPR003594">
    <property type="entry name" value="HATPase_dom"/>
</dbReference>
<dbReference type="InterPro" id="IPR003018">
    <property type="entry name" value="GAF"/>
</dbReference>
<evidence type="ECO:0000259" key="14">
    <source>
        <dbReference type="SMART" id="SM00065"/>
    </source>
</evidence>
<evidence type="ECO:0000256" key="4">
    <source>
        <dbReference type="ARBA" id="ARBA00022553"/>
    </source>
</evidence>
<accession>A0ABP4R1C9</accession>
<name>A0ABP4R1C9_9ACTN</name>
<evidence type="ECO:0000256" key="6">
    <source>
        <dbReference type="ARBA" id="ARBA00022692"/>
    </source>
</evidence>
<keyword evidence="7" id="KW-0547">Nucleotide-binding</keyword>
<dbReference type="InterPro" id="IPR038318">
    <property type="entry name" value="KdpD_sf"/>
</dbReference>
<sequence length="666" mass="70888">MSTVPGAQRIPLGVEIALAYLAGAGTFVLVALVVAGIQSDVPIVIFGILLLAAVVGLARFEGVAYAVPIAMAGMLAYDWYYVPPIVPLAIPDSANLAELLGYLAVAVVIGELAARATRKARASEAARAQIADEQAALRRVATRVAQGVPAQELLAVVAEEAGTLLDVDATRIIRYEGEEEIVDLIEWSKPGYDPASFDRARLEGRSVSAEVLRTGRVARIDNYDDVEQKLAFVRGLKIKSVMGAPIVVEGRLWGVMVAWSATEALPVDAEARLTDFTELVATAISNTEAGAEVTRLADEQAALRRVATMVAEERPAEEVFAKVAEEVGRLLHVDATAMLRYEPDRTATYVAEWTEQEIRFPVSTSVPVEGDNVTSRVFRTHRPARLDDVPGATGPTADVARAVGIRSAAGSPIVVQGRLWGLMIAMSTQPEPLPPQTESRMGEFTDLVATAISNLEARSDLAASRVRIVEATDQTRRRFERDLHDGVQQRLVSLTLELRGAEAVALPESVDLRTQLSQVGDGLTGVLDDLRELSRGIHPAILSEGGLGPALRALARRSAVPVELDVRVQQRLAERVEVAAYYVVSEALANAAKHAHASVAQVRVEAVDGILALRIRDDGVGGADPARGSGLIGLTDRVEALGGKIAVASPAGEGTSLHVELPVEVA</sequence>
<dbReference type="InterPro" id="IPR050482">
    <property type="entry name" value="Sensor_HK_TwoCompSys"/>
</dbReference>
<dbReference type="Gene3D" id="3.30.450.40">
    <property type="match status" value="2"/>
</dbReference>
<evidence type="ECO:0000256" key="11">
    <source>
        <dbReference type="ARBA" id="ARBA00023012"/>
    </source>
</evidence>
<evidence type="ECO:0000256" key="8">
    <source>
        <dbReference type="ARBA" id="ARBA00022777"/>
    </source>
</evidence>
<comment type="subcellular location">
    <subcellularLocation>
        <location evidence="2">Membrane</location>
        <topology evidence="2">Multi-pass membrane protein</topology>
    </subcellularLocation>
</comment>
<dbReference type="Pfam" id="PF02518">
    <property type="entry name" value="HATPase_c"/>
    <property type="match status" value="1"/>
</dbReference>
<dbReference type="InterPro" id="IPR029016">
    <property type="entry name" value="GAF-like_dom_sf"/>
</dbReference>
<comment type="catalytic activity">
    <reaction evidence="1">
        <text>ATP + protein L-histidine = ADP + protein N-phospho-L-histidine.</text>
        <dbReference type="EC" id="2.7.13.3"/>
    </reaction>
</comment>
<comment type="caution">
    <text evidence="16">The sequence shown here is derived from an EMBL/GenBank/DDBJ whole genome shotgun (WGS) entry which is preliminary data.</text>
</comment>
<evidence type="ECO:0000313" key="16">
    <source>
        <dbReference type="EMBL" id="GAA1629751.1"/>
    </source>
</evidence>
<evidence type="ECO:0000256" key="13">
    <source>
        <dbReference type="SAM" id="Phobius"/>
    </source>
</evidence>
<dbReference type="EMBL" id="BAAANE010000004">
    <property type="protein sequence ID" value="GAA1629751.1"/>
    <property type="molecule type" value="Genomic_DNA"/>
</dbReference>
<gene>
    <name evidence="16" type="ORF">GCM10009744_17200</name>
</gene>
<evidence type="ECO:0000256" key="12">
    <source>
        <dbReference type="ARBA" id="ARBA00023136"/>
    </source>
</evidence>
<evidence type="ECO:0000256" key="2">
    <source>
        <dbReference type="ARBA" id="ARBA00004141"/>
    </source>
</evidence>
<dbReference type="Proteomes" id="UP001501319">
    <property type="component" value="Unassembled WGS sequence"/>
</dbReference>
<dbReference type="SMART" id="SM00065">
    <property type="entry name" value="GAF"/>
    <property type="match status" value="2"/>
</dbReference>
<keyword evidence="6 13" id="KW-0812">Transmembrane</keyword>
<keyword evidence="12 13" id="KW-0472">Membrane</keyword>
<keyword evidence="17" id="KW-1185">Reference proteome</keyword>
<evidence type="ECO:0000313" key="17">
    <source>
        <dbReference type="Proteomes" id="UP001501319"/>
    </source>
</evidence>
<dbReference type="Pfam" id="PF07730">
    <property type="entry name" value="HisKA_3"/>
    <property type="match status" value="1"/>
</dbReference>
<dbReference type="PANTHER" id="PTHR24421:SF10">
    <property type="entry name" value="NITRATE_NITRITE SENSOR PROTEIN NARQ"/>
    <property type="match status" value="1"/>
</dbReference>
<dbReference type="SUPFAM" id="SSF55874">
    <property type="entry name" value="ATPase domain of HSP90 chaperone/DNA topoisomerase II/histidine kinase"/>
    <property type="match status" value="1"/>
</dbReference>
<dbReference type="CDD" id="cd16917">
    <property type="entry name" value="HATPase_UhpB-NarQ-NarX-like"/>
    <property type="match status" value="1"/>
</dbReference>
<feature type="transmembrane region" description="Helical" evidence="13">
    <location>
        <begin position="41"/>
        <end position="58"/>
    </location>
</feature>
<keyword evidence="5" id="KW-0808">Transferase</keyword>
<evidence type="ECO:0000259" key="15">
    <source>
        <dbReference type="SMART" id="SM00387"/>
    </source>
</evidence>
<keyword evidence="8" id="KW-0418">Kinase</keyword>
<feature type="domain" description="Histidine kinase/HSP90-like ATPase" evidence="15">
    <location>
        <begin position="575"/>
        <end position="665"/>
    </location>
</feature>
<dbReference type="Gene3D" id="3.30.565.10">
    <property type="entry name" value="Histidine kinase-like ATPase, C-terminal domain"/>
    <property type="match status" value="1"/>
</dbReference>
<organism evidence="16 17">
    <name type="scientific">Kribbella alba</name>
    <dbReference type="NCBI Taxonomy" id="190197"/>
    <lineage>
        <taxon>Bacteria</taxon>
        <taxon>Bacillati</taxon>
        <taxon>Actinomycetota</taxon>
        <taxon>Actinomycetes</taxon>
        <taxon>Propionibacteriales</taxon>
        <taxon>Kribbellaceae</taxon>
        <taxon>Kribbella</taxon>
    </lineage>
</organism>
<dbReference type="InterPro" id="IPR036890">
    <property type="entry name" value="HATPase_C_sf"/>
</dbReference>
<protein>
    <recommendedName>
        <fullName evidence="3">histidine kinase</fullName>
        <ecNumber evidence="3">2.7.13.3</ecNumber>
    </recommendedName>
</protein>
<feature type="domain" description="GAF" evidence="14">
    <location>
        <begin position="149"/>
        <end position="294"/>
    </location>
</feature>
<dbReference type="InterPro" id="IPR025201">
    <property type="entry name" value="KdpD_TM"/>
</dbReference>
<keyword evidence="4" id="KW-0597">Phosphoprotein</keyword>
<reference evidence="17" key="1">
    <citation type="journal article" date="2019" name="Int. J. Syst. Evol. Microbiol.">
        <title>The Global Catalogue of Microorganisms (GCM) 10K type strain sequencing project: providing services to taxonomists for standard genome sequencing and annotation.</title>
        <authorList>
            <consortium name="The Broad Institute Genomics Platform"/>
            <consortium name="The Broad Institute Genome Sequencing Center for Infectious Disease"/>
            <person name="Wu L."/>
            <person name="Ma J."/>
        </authorList>
    </citation>
    <scope>NUCLEOTIDE SEQUENCE [LARGE SCALE GENOMIC DNA]</scope>
    <source>
        <strain evidence="17">JCM 14306</strain>
    </source>
</reference>
<feature type="domain" description="GAF" evidence="14">
    <location>
        <begin position="315"/>
        <end position="462"/>
    </location>
</feature>
<dbReference type="PANTHER" id="PTHR24421">
    <property type="entry name" value="NITRATE/NITRITE SENSOR PROTEIN NARX-RELATED"/>
    <property type="match status" value="1"/>
</dbReference>
<evidence type="ECO:0000256" key="9">
    <source>
        <dbReference type="ARBA" id="ARBA00022840"/>
    </source>
</evidence>
<dbReference type="Gene3D" id="1.20.5.1930">
    <property type="match status" value="1"/>
</dbReference>
<evidence type="ECO:0000256" key="3">
    <source>
        <dbReference type="ARBA" id="ARBA00012438"/>
    </source>
</evidence>
<evidence type="ECO:0000256" key="1">
    <source>
        <dbReference type="ARBA" id="ARBA00000085"/>
    </source>
</evidence>
<evidence type="ECO:0000256" key="7">
    <source>
        <dbReference type="ARBA" id="ARBA00022741"/>
    </source>
</evidence>
<keyword evidence="10 13" id="KW-1133">Transmembrane helix</keyword>
<dbReference type="Pfam" id="PF13493">
    <property type="entry name" value="DUF4118"/>
    <property type="match status" value="1"/>
</dbReference>
<dbReference type="InterPro" id="IPR011712">
    <property type="entry name" value="Sig_transdc_His_kin_sub3_dim/P"/>
</dbReference>
<dbReference type="EC" id="2.7.13.3" evidence="3"/>
<dbReference type="SUPFAM" id="SSF55781">
    <property type="entry name" value="GAF domain-like"/>
    <property type="match status" value="2"/>
</dbReference>
<dbReference type="Pfam" id="PF01590">
    <property type="entry name" value="GAF"/>
    <property type="match status" value="2"/>
</dbReference>
<evidence type="ECO:0000256" key="10">
    <source>
        <dbReference type="ARBA" id="ARBA00022989"/>
    </source>
</evidence>
<feature type="transmembrane region" description="Helical" evidence="13">
    <location>
        <begin position="12"/>
        <end position="35"/>
    </location>
</feature>
<dbReference type="RefSeq" id="WP_344110424.1">
    <property type="nucleotide sequence ID" value="NZ_BAAANE010000004.1"/>
</dbReference>
<evidence type="ECO:0000256" key="5">
    <source>
        <dbReference type="ARBA" id="ARBA00022679"/>
    </source>
</evidence>
<dbReference type="SMART" id="SM00387">
    <property type="entry name" value="HATPase_c"/>
    <property type="match status" value="1"/>
</dbReference>
<dbReference type="Gene3D" id="1.20.120.620">
    <property type="entry name" value="Backbone structure of the membrane domain of e. Coli histidine kinase receptor kdpd"/>
    <property type="match status" value="1"/>
</dbReference>
<proteinExistence type="predicted"/>